<name>A0A495K8C9_WILMA</name>
<dbReference type="NCBIfam" id="TIGR02312">
    <property type="entry name" value="HpaH"/>
    <property type="match status" value="1"/>
</dbReference>
<dbReference type="InterPro" id="IPR036663">
    <property type="entry name" value="Fumarylacetoacetase_C_sf"/>
</dbReference>
<dbReference type="PANTHER" id="PTHR30143:SF0">
    <property type="entry name" value="2-KETO-4-PENTENOATE HYDRATASE"/>
    <property type="match status" value="1"/>
</dbReference>
<evidence type="ECO:0000256" key="1">
    <source>
        <dbReference type="ARBA" id="ARBA00023239"/>
    </source>
</evidence>
<gene>
    <name evidence="3" type="ORF">DFJ75_4456</name>
</gene>
<proteinExistence type="predicted"/>
<dbReference type="InterPro" id="IPR012690">
    <property type="entry name" value="HpcG"/>
</dbReference>
<dbReference type="InterPro" id="IPR011234">
    <property type="entry name" value="Fumarylacetoacetase-like_C"/>
</dbReference>
<dbReference type="GO" id="GO:0008684">
    <property type="term" value="F:2-oxopent-4-enoate hydratase activity"/>
    <property type="evidence" value="ECO:0007669"/>
    <property type="project" value="TreeGrafter"/>
</dbReference>
<dbReference type="RefSeq" id="WP_062794844.1">
    <property type="nucleotide sequence ID" value="NZ_CBCRXS010000007.1"/>
</dbReference>
<organism evidence="3 4">
    <name type="scientific">Williamsia marianensis</name>
    <dbReference type="NCBI Taxonomy" id="85044"/>
    <lineage>
        <taxon>Bacteria</taxon>
        <taxon>Bacillati</taxon>
        <taxon>Actinomycetota</taxon>
        <taxon>Actinomycetes</taxon>
        <taxon>Mycobacteriales</taxon>
        <taxon>Nocardiaceae</taxon>
        <taxon>Williamsia</taxon>
    </lineage>
</organism>
<evidence type="ECO:0000313" key="4">
    <source>
        <dbReference type="Proteomes" id="UP000274762"/>
    </source>
</evidence>
<dbReference type="AlphaFoldDB" id="A0A495K8C9"/>
<dbReference type="GO" id="GO:0005737">
    <property type="term" value="C:cytoplasm"/>
    <property type="evidence" value="ECO:0007669"/>
    <property type="project" value="TreeGrafter"/>
</dbReference>
<dbReference type="Proteomes" id="UP000274762">
    <property type="component" value="Unassembled WGS sequence"/>
</dbReference>
<comment type="caution">
    <text evidence="3">The sequence shown here is derived from an EMBL/GenBank/DDBJ whole genome shotgun (WGS) entry which is preliminary data.</text>
</comment>
<dbReference type="Gene3D" id="3.90.850.10">
    <property type="entry name" value="Fumarylacetoacetase-like, C-terminal domain"/>
    <property type="match status" value="1"/>
</dbReference>
<dbReference type="PANTHER" id="PTHR30143">
    <property type="entry name" value="ACID HYDRATASE"/>
    <property type="match status" value="1"/>
</dbReference>
<reference evidence="3 4" key="1">
    <citation type="submission" date="2018-10" db="EMBL/GenBank/DDBJ databases">
        <title>Sequencing the genomes of 1000 actinobacteria strains.</title>
        <authorList>
            <person name="Klenk H.-P."/>
        </authorList>
    </citation>
    <scope>NUCLEOTIDE SEQUENCE [LARGE SCALE GENOMIC DNA]</scope>
    <source>
        <strain evidence="3 4">DSM 44343</strain>
    </source>
</reference>
<protein>
    <submittedName>
        <fullName evidence="3">2-oxohept-3-enedioate hydratase</fullName>
    </submittedName>
</protein>
<evidence type="ECO:0000313" key="3">
    <source>
        <dbReference type="EMBL" id="RKR97570.1"/>
    </source>
</evidence>
<dbReference type="SUPFAM" id="SSF56529">
    <property type="entry name" value="FAH"/>
    <property type="match status" value="1"/>
</dbReference>
<dbReference type="GO" id="GO:0018817">
    <property type="term" value="F:2-oxo-hept-3-ene-1,7-dioate hydratase activity"/>
    <property type="evidence" value="ECO:0007669"/>
    <property type="project" value="InterPro"/>
</dbReference>
<accession>A0A495K8C9</accession>
<dbReference type="InterPro" id="IPR050772">
    <property type="entry name" value="Hydratase-Decarb/MhpD_sf"/>
</dbReference>
<feature type="domain" description="Fumarylacetoacetase-like C-terminal" evidence="2">
    <location>
        <begin position="99"/>
        <end position="266"/>
    </location>
</feature>
<sequence>MTNTTLLDTAVAELARRLHEAEQTRVPIRQISLQYPEMTIEDSYAVQRELIRLKVEGGAVVRGRKIGLTSKVMQRAVSITEPDYGALLDDMFFDDGAVVPANRFIRPRIEVELAFILGESLSGPGVTLYDVLRAAEYVTPALEILDARVQMADPETGHLRTIVDTISDNAADAGIVLGGRVMKPMDVDLRWVAALLLKNGSIEDSGVAASVLGHPANGVAWLANRLAPHGVSLNAGEVILAGSFTAPVFAEPGDTLVADYGPMGTVSIHFAKESSS</sequence>
<evidence type="ECO:0000259" key="2">
    <source>
        <dbReference type="Pfam" id="PF01557"/>
    </source>
</evidence>
<dbReference type="EMBL" id="RBKV01000001">
    <property type="protein sequence ID" value="RKR97570.1"/>
    <property type="molecule type" value="Genomic_DNA"/>
</dbReference>
<dbReference type="OrthoDB" id="9792137at2"/>
<keyword evidence="1" id="KW-0456">Lyase</keyword>
<dbReference type="Pfam" id="PF01557">
    <property type="entry name" value="FAA_hydrolase"/>
    <property type="match status" value="1"/>
</dbReference>